<evidence type="ECO:0000256" key="1">
    <source>
        <dbReference type="SAM" id="MobiDB-lite"/>
    </source>
</evidence>
<feature type="transmembrane region" description="Helical" evidence="2">
    <location>
        <begin position="171"/>
        <end position="192"/>
    </location>
</feature>
<feature type="region of interest" description="Disordered" evidence="1">
    <location>
        <begin position="1"/>
        <end position="20"/>
    </location>
</feature>
<dbReference type="RefSeq" id="WP_156243036.1">
    <property type="nucleotide sequence ID" value="NZ_BAAAZL010000003.1"/>
</dbReference>
<dbReference type="OrthoDB" id="5018400at2"/>
<evidence type="ECO:0000256" key="2">
    <source>
        <dbReference type="SAM" id="Phobius"/>
    </source>
</evidence>
<evidence type="ECO:0000313" key="4">
    <source>
        <dbReference type="Proteomes" id="UP000422989"/>
    </source>
</evidence>
<dbReference type="AlphaFoldDB" id="A0A6I6EA49"/>
<keyword evidence="2" id="KW-0472">Membrane</keyword>
<proteinExistence type="predicted"/>
<gene>
    <name evidence="3" type="ORF">D7D94_13035</name>
</gene>
<organism evidence="3 4">
    <name type="scientific">Microbacterium oryzae</name>
    <dbReference type="NCBI Taxonomy" id="743009"/>
    <lineage>
        <taxon>Bacteria</taxon>
        <taxon>Bacillati</taxon>
        <taxon>Actinomycetota</taxon>
        <taxon>Actinomycetes</taxon>
        <taxon>Micrococcales</taxon>
        <taxon>Microbacteriaceae</taxon>
        <taxon>Microbacterium</taxon>
    </lineage>
</organism>
<keyword evidence="4" id="KW-1185">Reference proteome</keyword>
<dbReference type="EMBL" id="CP032550">
    <property type="protein sequence ID" value="QGU28491.1"/>
    <property type="molecule type" value="Genomic_DNA"/>
</dbReference>
<keyword evidence="2" id="KW-1133">Transmembrane helix</keyword>
<feature type="transmembrane region" description="Helical" evidence="2">
    <location>
        <begin position="204"/>
        <end position="229"/>
    </location>
</feature>
<feature type="compositionally biased region" description="Basic and acidic residues" evidence="1">
    <location>
        <begin position="1"/>
        <end position="12"/>
    </location>
</feature>
<accession>A0A6I6EA49</accession>
<feature type="region of interest" description="Disordered" evidence="1">
    <location>
        <begin position="297"/>
        <end position="327"/>
    </location>
</feature>
<feature type="transmembrane region" description="Helical" evidence="2">
    <location>
        <begin position="138"/>
        <end position="159"/>
    </location>
</feature>
<keyword evidence="2" id="KW-0812">Transmembrane</keyword>
<feature type="compositionally biased region" description="Pro residues" evidence="1">
    <location>
        <begin position="312"/>
        <end position="327"/>
    </location>
</feature>
<protein>
    <submittedName>
        <fullName evidence="3">Uncharacterized protein</fullName>
    </submittedName>
</protein>
<feature type="transmembrane region" description="Helical" evidence="2">
    <location>
        <begin position="33"/>
        <end position="54"/>
    </location>
</feature>
<dbReference type="Proteomes" id="UP000422989">
    <property type="component" value="Chromosome"/>
</dbReference>
<sequence>MSAPHASHEQPHGDAAAVAAPGPRPASRLIRGAIWIAIGALIAAAVICVVWVLVGDQNGIIGKAFLTVLLLAGFAGVVLLDASLAPKRPDWFVLASMASWVVVLLVGAVKIWLDVVPDGWSESDYSSYGYDGEGIERFFEFLLVVAVLQLALLHLRLFWRAHARYVTTFTRAIAIATTVFLLALAAMLVFFLTFPDSFDYEELYWRIVVSFAILAAVGTTLLPLLNALFAPKRPRPSLPPQAYAPQQYGQQPYPQQYGQPQQWPTYYDGVTPLPVMPDGSPDWNAYYTGYPTYPQGGWPAAQSQPSSAEQPADPPQIPPRPPLPPVS</sequence>
<dbReference type="KEGG" id="moj:D7D94_13035"/>
<evidence type="ECO:0000313" key="3">
    <source>
        <dbReference type="EMBL" id="QGU28491.1"/>
    </source>
</evidence>
<name>A0A6I6EA49_9MICO</name>
<feature type="transmembrane region" description="Helical" evidence="2">
    <location>
        <begin position="60"/>
        <end position="80"/>
    </location>
</feature>
<reference evidence="3 4" key="1">
    <citation type="submission" date="2018-09" db="EMBL/GenBank/DDBJ databases">
        <title>Whole genome sequencing of Microbacterium oryzae strain MB-10T.</title>
        <authorList>
            <person name="Das S.K."/>
        </authorList>
    </citation>
    <scope>NUCLEOTIDE SEQUENCE [LARGE SCALE GENOMIC DNA]</scope>
    <source>
        <strain evidence="3 4">MB-10</strain>
    </source>
</reference>
<feature type="transmembrane region" description="Helical" evidence="2">
    <location>
        <begin position="92"/>
        <end position="113"/>
    </location>
</feature>